<sequence>MEARTLRRWPSVRRVNPPAHKMRVFSICSAVPIFYLCITVLLSFLPISVCCAEGNFWTQSQYTKTLNLGGAAAHFEIDITATPSVKAGQESINYDLYLSKAENDLLSSLRAYLHAGGGETSNHELEILYLGPVDDDTIHYEVNVPVRYVVDEKNVKFVIHGATVHQSEPFPRSIQQSERQLLLWKGDVMPRTAYVTKEASVIVHTSDSIMNVTAPVKTTKSQNKITFGPYQDLAVYNGKSAAIPQGSVHYLYSKPVITYVDYDRQVQISHWGDNLATEDHIWVRNDGPKLKGHFNRAQNMLNLYSSPLSERMSQILSLPIMLPADSKDVYFVDAVGNVSTSRLAATPSVAGSLRRLELTPRFPILGGWNYTFTVGWNQPMSTNGRARVNPLKPWRIRVAVPFLLSPKAVAVDEATLRIVLPEGARDIDITLPFSVDSLTEEIFPTYLDTIGRPTFVLKRTKCTFRESKMVYIEYTLPWLAHMRKVFAVSIAALTIYFVSALLRKQSKL</sequence>
<comment type="function">
    <text evidence="1 10">Subunit of the oligosaccharyl transferase (OST) complex that catalyzes the initial transfer of a defined glycan (Glc(3)Man(9)GlcNAc(2) in eukaryotes) from the lipid carrier dolichol-pyrophosphate to an asparagine residue within an Asn-X-Ser/Thr consensus motif in nascent polypeptide chains, the first step in protein N-glycosylation. N-glycosylation occurs cotranslationally and the complex associates with the Sec61 complex at the channel-forming translocon complex that mediates protein translocation across the endoplasmic reticulum (ER). All subunits are required for a maximal enzyme activity.</text>
</comment>
<evidence type="ECO:0000313" key="12">
    <source>
        <dbReference type="Proteomes" id="UP000186303"/>
    </source>
</evidence>
<dbReference type="GO" id="GO:0008250">
    <property type="term" value="C:oligosaccharyltransferase complex"/>
    <property type="evidence" value="ECO:0007669"/>
    <property type="project" value="UniProtKB-UniRule"/>
</dbReference>
<dbReference type="Pfam" id="PF04597">
    <property type="entry name" value="Ribophorin_I"/>
    <property type="match status" value="1"/>
</dbReference>
<dbReference type="GO" id="GO:0018279">
    <property type="term" value="P:protein N-linked glycosylation via asparagine"/>
    <property type="evidence" value="ECO:0007669"/>
    <property type="project" value="TreeGrafter"/>
</dbReference>
<evidence type="ECO:0000256" key="6">
    <source>
        <dbReference type="ARBA" id="ARBA00022729"/>
    </source>
</evidence>
<keyword evidence="9 10" id="KW-0472">Membrane</keyword>
<feature type="transmembrane region" description="Helical" evidence="10">
    <location>
        <begin position="24"/>
        <end position="45"/>
    </location>
</feature>
<dbReference type="Proteomes" id="UP000186303">
    <property type="component" value="Chromosome 4"/>
</dbReference>
<comment type="subcellular location">
    <subcellularLocation>
        <location evidence="2 10">Endoplasmic reticulum membrane</location>
        <topology evidence="2 10">Single-pass type I membrane protein</topology>
    </subcellularLocation>
</comment>
<dbReference type="PANTHER" id="PTHR21049">
    <property type="entry name" value="RIBOPHORIN I"/>
    <property type="match status" value="1"/>
</dbReference>
<dbReference type="STRING" id="1230383.A0A1M8A8E1"/>
<evidence type="ECO:0000256" key="9">
    <source>
        <dbReference type="ARBA" id="ARBA00023136"/>
    </source>
</evidence>
<evidence type="ECO:0000313" key="11">
    <source>
        <dbReference type="EMBL" id="SHO78755.1"/>
    </source>
</evidence>
<comment type="similarity">
    <text evidence="4 10">Belongs to the OST1 family.</text>
</comment>
<evidence type="ECO:0000256" key="5">
    <source>
        <dbReference type="ARBA" id="ARBA00022692"/>
    </source>
</evidence>
<reference evidence="12" key="1">
    <citation type="journal article" date="2017" name="Nucleic Acids Res.">
        <title>Proteogenomics produces comprehensive and highly accurate protein-coding gene annotation in a complete genome assembly of Malassezia sympodialis.</title>
        <authorList>
            <person name="Zhu Y."/>
            <person name="Engstroem P.G."/>
            <person name="Tellgren-Roth C."/>
            <person name="Baudo C.D."/>
            <person name="Kennell J.C."/>
            <person name="Sun S."/>
            <person name="Billmyre R.B."/>
            <person name="Schroeder M.S."/>
            <person name="Andersson A."/>
            <person name="Holm T."/>
            <person name="Sigurgeirsson B."/>
            <person name="Wu G."/>
            <person name="Sankaranarayanan S.R."/>
            <person name="Siddharthan R."/>
            <person name="Sanyal K."/>
            <person name="Lundeberg J."/>
            <person name="Nystedt B."/>
            <person name="Boekhout T."/>
            <person name="Dawson T.L. Jr."/>
            <person name="Heitman J."/>
            <person name="Scheynius A."/>
            <person name="Lehtioe J."/>
        </authorList>
    </citation>
    <scope>NUCLEOTIDE SEQUENCE [LARGE SCALE GENOMIC DNA]</scope>
    <source>
        <strain evidence="12">ATCC 42132</strain>
    </source>
</reference>
<accession>A0A1M8A8E1</accession>
<dbReference type="VEuPathDB" id="FungiDB:MSYG_3102"/>
<keyword evidence="8 10" id="KW-1133">Transmembrane helix</keyword>
<gene>
    <name evidence="11" type="ORF">MSYG_3102</name>
</gene>
<keyword evidence="11" id="KW-0808">Transferase</keyword>
<dbReference type="EMBL" id="LT671824">
    <property type="protein sequence ID" value="SHO78755.1"/>
    <property type="molecule type" value="Genomic_DNA"/>
</dbReference>
<comment type="subunit">
    <text evidence="10">Component of the oligosaccharyltransferase (OST) complex.</text>
</comment>
<dbReference type="PANTHER" id="PTHR21049:SF0">
    <property type="entry name" value="DOLICHYL-DIPHOSPHOOLIGOSACCHARIDE--PROTEIN GLYCOSYLTRANSFERASE SUBUNIT 1"/>
    <property type="match status" value="1"/>
</dbReference>
<evidence type="ECO:0000256" key="7">
    <source>
        <dbReference type="ARBA" id="ARBA00022824"/>
    </source>
</evidence>
<comment type="caution">
    <text evidence="10">Lacks conserved residue(s) required for the propagation of feature annotation.</text>
</comment>
<dbReference type="OrthoDB" id="310030at2759"/>
<evidence type="ECO:0000256" key="10">
    <source>
        <dbReference type="RuleBase" id="RU361143"/>
    </source>
</evidence>
<dbReference type="InterPro" id="IPR007676">
    <property type="entry name" value="Ribophorin_I"/>
</dbReference>
<name>A0A1M8A8E1_MALS4</name>
<keyword evidence="5 10" id="KW-0812">Transmembrane</keyword>
<evidence type="ECO:0000256" key="3">
    <source>
        <dbReference type="ARBA" id="ARBA00004922"/>
    </source>
</evidence>
<proteinExistence type="inferred from homology"/>
<keyword evidence="6" id="KW-0732">Signal</keyword>
<keyword evidence="7 10" id="KW-0256">Endoplasmic reticulum</keyword>
<dbReference type="AlphaFoldDB" id="A0A1M8A8E1"/>
<evidence type="ECO:0000256" key="8">
    <source>
        <dbReference type="ARBA" id="ARBA00022989"/>
    </source>
</evidence>
<evidence type="ECO:0000256" key="2">
    <source>
        <dbReference type="ARBA" id="ARBA00004115"/>
    </source>
</evidence>
<evidence type="ECO:0000256" key="4">
    <source>
        <dbReference type="ARBA" id="ARBA00008905"/>
    </source>
</evidence>
<dbReference type="UniPathway" id="UPA00378"/>
<feature type="transmembrane region" description="Helical" evidence="10">
    <location>
        <begin position="485"/>
        <end position="502"/>
    </location>
</feature>
<protein>
    <recommendedName>
        <fullName evidence="10">Dolichyl-diphosphooligosaccharide--protein glycosyltransferase subunit 1</fullName>
    </recommendedName>
</protein>
<evidence type="ECO:0000256" key="1">
    <source>
        <dbReference type="ARBA" id="ARBA00002791"/>
    </source>
</evidence>
<comment type="pathway">
    <text evidence="3 10">Protein modification; protein glycosylation.</text>
</comment>
<dbReference type="GO" id="GO:0016740">
    <property type="term" value="F:transferase activity"/>
    <property type="evidence" value="ECO:0007669"/>
    <property type="project" value="UniProtKB-KW"/>
</dbReference>
<organism evidence="11 12">
    <name type="scientific">Malassezia sympodialis (strain ATCC 42132)</name>
    <name type="common">Atopic eczema-associated yeast</name>
    <dbReference type="NCBI Taxonomy" id="1230383"/>
    <lineage>
        <taxon>Eukaryota</taxon>
        <taxon>Fungi</taxon>
        <taxon>Dikarya</taxon>
        <taxon>Basidiomycota</taxon>
        <taxon>Ustilaginomycotina</taxon>
        <taxon>Malasseziomycetes</taxon>
        <taxon>Malasseziales</taxon>
        <taxon>Malasseziaceae</taxon>
        <taxon>Malassezia</taxon>
    </lineage>
</organism>
<keyword evidence="12" id="KW-1185">Reference proteome</keyword>